<gene>
    <name evidence="2" type="ORF">O6P43_017803</name>
</gene>
<accession>A0AAD7LQQ7</accession>
<feature type="non-terminal residue" evidence="2">
    <location>
        <position position="102"/>
    </location>
</feature>
<dbReference type="KEGG" id="qsa:O6P43_017803"/>
<evidence type="ECO:0000313" key="2">
    <source>
        <dbReference type="EMBL" id="KAJ7962600.1"/>
    </source>
</evidence>
<organism evidence="2 3">
    <name type="scientific">Quillaja saponaria</name>
    <name type="common">Soap bark tree</name>
    <dbReference type="NCBI Taxonomy" id="32244"/>
    <lineage>
        <taxon>Eukaryota</taxon>
        <taxon>Viridiplantae</taxon>
        <taxon>Streptophyta</taxon>
        <taxon>Embryophyta</taxon>
        <taxon>Tracheophyta</taxon>
        <taxon>Spermatophyta</taxon>
        <taxon>Magnoliopsida</taxon>
        <taxon>eudicotyledons</taxon>
        <taxon>Gunneridae</taxon>
        <taxon>Pentapetalae</taxon>
        <taxon>rosids</taxon>
        <taxon>fabids</taxon>
        <taxon>Fabales</taxon>
        <taxon>Quillajaceae</taxon>
        <taxon>Quillaja</taxon>
    </lineage>
</organism>
<feature type="region of interest" description="Disordered" evidence="1">
    <location>
        <begin position="1"/>
        <end position="21"/>
    </location>
</feature>
<dbReference type="AlphaFoldDB" id="A0AAD7LQQ7"/>
<evidence type="ECO:0000256" key="1">
    <source>
        <dbReference type="SAM" id="MobiDB-lite"/>
    </source>
</evidence>
<proteinExistence type="predicted"/>
<dbReference type="EMBL" id="JARAOO010000007">
    <property type="protein sequence ID" value="KAJ7962600.1"/>
    <property type="molecule type" value="Genomic_DNA"/>
</dbReference>
<protein>
    <submittedName>
        <fullName evidence="2">Uncharacterized protein</fullName>
    </submittedName>
</protein>
<reference evidence="2" key="1">
    <citation type="journal article" date="2023" name="Science">
        <title>Elucidation of the pathway for biosynthesis of saponin adjuvants from the soapbark tree.</title>
        <authorList>
            <person name="Reed J."/>
            <person name="Orme A."/>
            <person name="El-Demerdash A."/>
            <person name="Owen C."/>
            <person name="Martin L.B.B."/>
            <person name="Misra R.C."/>
            <person name="Kikuchi S."/>
            <person name="Rejzek M."/>
            <person name="Martin A.C."/>
            <person name="Harkess A."/>
            <person name="Leebens-Mack J."/>
            <person name="Louveau T."/>
            <person name="Stephenson M.J."/>
            <person name="Osbourn A."/>
        </authorList>
    </citation>
    <scope>NUCLEOTIDE SEQUENCE</scope>
    <source>
        <strain evidence="2">S10</strain>
    </source>
</reference>
<sequence length="102" mass="11167">TLVATEREKDGGDGEAEDVRSSRASGCSFLPHRWCGSFPSSFRKAHVGFLSIVQASPSACFKRCGCRYDWQKARVTILALQLHAYSPDPSISFSLGEALTRV</sequence>
<dbReference type="Proteomes" id="UP001163823">
    <property type="component" value="Chromosome 7"/>
</dbReference>
<comment type="caution">
    <text evidence="2">The sequence shown here is derived from an EMBL/GenBank/DDBJ whole genome shotgun (WGS) entry which is preliminary data.</text>
</comment>
<evidence type="ECO:0000313" key="3">
    <source>
        <dbReference type="Proteomes" id="UP001163823"/>
    </source>
</evidence>
<keyword evidence="3" id="KW-1185">Reference proteome</keyword>
<name>A0AAD7LQQ7_QUISA</name>